<feature type="region of interest" description="Disordered" evidence="3">
    <location>
        <begin position="141"/>
        <end position="262"/>
    </location>
</feature>
<dbReference type="Proteomes" id="UP001187531">
    <property type="component" value="Unassembled WGS sequence"/>
</dbReference>
<dbReference type="EMBL" id="JAVRJZ010000013">
    <property type="protein sequence ID" value="KAK2714095.1"/>
    <property type="molecule type" value="Genomic_DNA"/>
</dbReference>
<accession>A0AA88HR44</accession>
<feature type="compositionally biased region" description="Polar residues" evidence="3">
    <location>
        <begin position="240"/>
        <end position="252"/>
    </location>
</feature>
<comment type="caution">
    <text evidence="4">The sequence shown here is derived from an EMBL/GenBank/DDBJ whole genome shotgun (WGS) entry which is preliminary data.</text>
</comment>
<dbReference type="InterPro" id="IPR029196">
    <property type="entry name" value="HAPSTR1-like"/>
</dbReference>
<evidence type="ECO:0000313" key="5">
    <source>
        <dbReference type="Proteomes" id="UP001187531"/>
    </source>
</evidence>
<proteinExistence type="predicted"/>
<evidence type="ECO:0000256" key="3">
    <source>
        <dbReference type="SAM" id="MobiDB-lite"/>
    </source>
</evidence>
<keyword evidence="2" id="KW-0539">Nucleus</keyword>
<evidence type="ECO:0000256" key="1">
    <source>
        <dbReference type="ARBA" id="ARBA00004123"/>
    </source>
</evidence>
<name>A0AA88HR44_ARTSF</name>
<reference evidence="4" key="1">
    <citation type="submission" date="2023-07" db="EMBL/GenBank/DDBJ databases">
        <title>Chromosome-level genome assembly of Artemia franciscana.</title>
        <authorList>
            <person name="Jo E."/>
        </authorList>
    </citation>
    <scope>NUCLEOTIDE SEQUENCE</scope>
    <source>
        <tissue evidence="4">Whole body</tissue>
    </source>
</reference>
<evidence type="ECO:0000256" key="2">
    <source>
        <dbReference type="ARBA" id="ARBA00023242"/>
    </source>
</evidence>
<evidence type="ECO:0000313" key="4">
    <source>
        <dbReference type="EMBL" id="KAK2714095.1"/>
    </source>
</evidence>
<dbReference type="Pfam" id="PF15251">
    <property type="entry name" value="TAPR1-like"/>
    <property type="match status" value="1"/>
</dbReference>
<dbReference type="InterPro" id="IPR040308">
    <property type="entry name" value="HAPR1"/>
</dbReference>
<feature type="compositionally biased region" description="Polar residues" evidence="3">
    <location>
        <begin position="189"/>
        <end position="210"/>
    </location>
</feature>
<organism evidence="4 5">
    <name type="scientific">Artemia franciscana</name>
    <name type="common">Brine shrimp</name>
    <name type="synonym">Artemia sanfranciscana</name>
    <dbReference type="NCBI Taxonomy" id="6661"/>
    <lineage>
        <taxon>Eukaryota</taxon>
        <taxon>Metazoa</taxon>
        <taxon>Ecdysozoa</taxon>
        <taxon>Arthropoda</taxon>
        <taxon>Crustacea</taxon>
        <taxon>Branchiopoda</taxon>
        <taxon>Anostraca</taxon>
        <taxon>Artemiidae</taxon>
        <taxon>Artemia</taxon>
    </lineage>
</organism>
<dbReference type="AlphaFoldDB" id="A0AA88HR44"/>
<sequence>MMSENIDDNNQNNFLPCFSSLGIGGDEGWLSSYERQCVEGIEAEDYDEEFKIESERNSQELWNVFQESAMAVAQLYKDRCQGAVLWMPFQNAAETVTALYKVSNDSVRISMDKGIQVGYQRRNKEIAQWAKRKRRNIKRDELLSFLAGKPPPPPHSSSRIHRSKNSPTQSREALESGVESFASARWTAPSDTNLQTSKEALSLATVSGSPVSGRRKTPPMSSDLVSFMAMEFQRNGKRPGSTSPKSDNTMDCSPTHKRQRFY</sequence>
<dbReference type="GO" id="GO:0005634">
    <property type="term" value="C:nucleus"/>
    <property type="evidence" value="ECO:0007669"/>
    <property type="project" value="UniProtKB-SubCell"/>
</dbReference>
<protein>
    <submittedName>
        <fullName evidence="4">Uncharacterized protein</fullName>
    </submittedName>
</protein>
<gene>
    <name evidence="4" type="ORF">QYM36_008627</name>
</gene>
<keyword evidence="5" id="KW-1185">Reference proteome</keyword>
<comment type="subcellular location">
    <subcellularLocation>
        <location evidence="1">Nucleus</location>
    </subcellularLocation>
</comment>
<dbReference type="PANTHER" id="PTHR31624:SF4">
    <property type="entry name" value="CHROMOSOME 16 OPEN READING FRAME 72"/>
    <property type="match status" value="1"/>
</dbReference>
<dbReference type="PANTHER" id="PTHR31624">
    <property type="entry name" value="UPF0472 PROTEIN C16ORF72"/>
    <property type="match status" value="1"/>
</dbReference>